<evidence type="ECO:0000313" key="6">
    <source>
        <dbReference type="EMBL" id="HJB59655.1"/>
    </source>
</evidence>
<dbReference type="Proteomes" id="UP000824211">
    <property type="component" value="Unassembled WGS sequence"/>
</dbReference>
<feature type="domain" description="Helix-hairpin-helix DNA-binding motif class 1" evidence="5">
    <location>
        <begin position="329"/>
        <end position="348"/>
    </location>
</feature>
<dbReference type="Gene3D" id="1.10.150.320">
    <property type="entry name" value="Photosystem II 12 kDa extrinsic protein"/>
    <property type="match status" value="1"/>
</dbReference>
<name>A0A9D2S8R1_9FIRM</name>
<sequence>MEKLVILADSAKYDVACTSSGSNRDPLAGGLGSCLAPGCCHTFTADGRCVSLLKVLMSNCCAFDCAYCVNRRSNDLPRATFTPRELADLTIEFYRRNYIEGLFLSSAVVGSADYTTERMLAVLRLLREEYRFNGYIHAKAIPGASPALIEQLGCFADRLSVNIELPSEGSLRLLAPDKGRSSILRPMGQIAAAAAANRHDLTVYRHAPVFAPAGQSTQMIVGATPESDYQILRLTEGLYRKYSLKRVFFSAYIPVAEDRRLPALDTKPPLLREHRLYQADWLLRFYHFRADEILDEGSPALSPYLDPKCGWAVRHLERFPVDVNRAPYEELLRVPGIGVKSAQRIRAARRQGALGLDELKRMGVVLKRAQYFIVCRGFAGASGGRGSARRQQIARALIDPGAFGGGCEQLSLFSAPAVQQLAAGGTPLRLAGRMVQEEAVRCLAQAL</sequence>
<evidence type="ECO:0000256" key="4">
    <source>
        <dbReference type="ARBA" id="ARBA00023014"/>
    </source>
</evidence>
<reference evidence="6" key="1">
    <citation type="journal article" date="2021" name="PeerJ">
        <title>Extensive microbial diversity within the chicken gut microbiome revealed by metagenomics and culture.</title>
        <authorList>
            <person name="Gilroy R."/>
            <person name="Ravi A."/>
            <person name="Getino M."/>
            <person name="Pursley I."/>
            <person name="Horton D.L."/>
            <person name="Alikhan N.F."/>
            <person name="Baker D."/>
            <person name="Gharbi K."/>
            <person name="Hall N."/>
            <person name="Watson M."/>
            <person name="Adriaenssens E.M."/>
            <person name="Foster-Nyarko E."/>
            <person name="Jarju S."/>
            <person name="Secka A."/>
            <person name="Antonio M."/>
            <person name="Oren A."/>
            <person name="Chaudhuri R.R."/>
            <person name="La Ragione R."/>
            <person name="Hildebrand F."/>
            <person name="Pallen M.J."/>
        </authorList>
    </citation>
    <scope>NUCLEOTIDE SEQUENCE</scope>
    <source>
        <strain evidence="6">ChiHjej9B8-13557</strain>
    </source>
</reference>
<keyword evidence="2" id="KW-0479">Metal-binding</keyword>
<dbReference type="CDD" id="cd01335">
    <property type="entry name" value="Radical_SAM"/>
    <property type="match status" value="1"/>
</dbReference>
<dbReference type="GO" id="GO:0003677">
    <property type="term" value="F:DNA binding"/>
    <property type="evidence" value="ECO:0007669"/>
    <property type="project" value="InterPro"/>
</dbReference>
<evidence type="ECO:0000256" key="2">
    <source>
        <dbReference type="ARBA" id="ARBA00022723"/>
    </source>
</evidence>
<protein>
    <submittedName>
        <fullName evidence="6">DNA modification/repair radical SAM protein</fullName>
    </submittedName>
</protein>
<dbReference type="GO" id="GO:0006281">
    <property type="term" value="P:DNA repair"/>
    <property type="evidence" value="ECO:0007669"/>
    <property type="project" value="InterPro"/>
</dbReference>
<keyword evidence="3" id="KW-0408">Iron</keyword>
<dbReference type="InterPro" id="IPR003583">
    <property type="entry name" value="Hlx-hairpin-Hlx_DNA-bd_motif"/>
</dbReference>
<dbReference type="GO" id="GO:0003824">
    <property type="term" value="F:catalytic activity"/>
    <property type="evidence" value="ECO:0007669"/>
    <property type="project" value="InterPro"/>
</dbReference>
<dbReference type="GO" id="GO:0046872">
    <property type="term" value="F:metal ion binding"/>
    <property type="evidence" value="ECO:0007669"/>
    <property type="project" value="UniProtKB-KW"/>
</dbReference>
<dbReference type="EMBL" id="DWXX01000154">
    <property type="protein sequence ID" value="HJB59655.1"/>
    <property type="molecule type" value="Genomic_DNA"/>
</dbReference>
<evidence type="ECO:0000256" key="3">
    <source>
        <dbReference type="ARBA" id="ARBA00023004"/>
    </source>
</evidence>
<dbReference type="SUPFAM" id="SSF47781">
    <property type="entry name" value="RuvA domain 2-like"/>
    <property type="match status" value="1"/>
</dbReference>
<dbReference type="InterPro" id="IPR051675">
    <property type="entry name" value="Endo/Exo/Phosphatase_dom_1"/>
</dbReference>
<dbReference type="InterPro" id="IPR058240">
    <property type="entry name" value="rSAM_sf"/>
</dbReference>
<dbReference type="InterPro" id="IPR023874">
    <property type="entry name" value="DNA_rSAM_put"/>
</dbReference>
<evidence type="ECO:0000259" key="5">
    <source>
        <dbReference type="SMART" id="SM00278"/>
    </source>
</evidence>
<dbReference type="Gene3D" id="3.20.20.70">
    <property type="entry name" value="Aldolase class I"/>
    <property type="match status" value="1"/>
</dbReference>
<accession>A0A9D2S8R1</accession>
<dbReference type="GO" id="GO:0051536">
    <property type="term" value="F:iron-sulfur cluster binding"/>
    <property type="evidence" value="ECO:0007669"/>
    <property type="project" value="UniProtKB-KW"/>
</dbReference>
<dbReference type="InterPro" id="IPR010994">
    <property type="entry name" value="RuvA_2-like"/>
</dbReference>
<gene>
    <name evidence="6" type="ORF">H9771_08410</name>
</gene>
<proteinExistence type="predicted"/>
<comment type="caution">
    <text evidence="6">The sequence shown here is derived from an EMBL/GenBank/DDBJ whole genome shotgun (WGS) entry which is preliminary data.</text>
</comment>
<keyword evidence="4" id="KW-0411">Iron-sulfur</keyword>
<dbReference type="AlphaFoldDB" id="A0A9D2S8R1"/>
<dbReference type="InterPro" id="IPR007197">
    <property type="entry name" value="rSAM"/>
</dbReference>
<reference evidence="6" key="2">
    <citation type="submission" date="2021-04" db="EMBL/GenBank/DDBJ databases">
        <authorList>
            <person name="Gilroy R."/>
        </authorList>
    </citation>
    <scope>NUCLEOTIDE SEQUENCE</scope>
    <source>
        <strain evidence="6">ChiHjej9B8-13557</strain>
    </source>
</reference>
<organism evidence="6 7">
    <name type="scientific">Candidatus Faecalibacterium faecipullorum</name>
    <dbReference type="NCBI Taxonomy" id="2838578"/>
    <lineage>
        <taxon>Bacteria</taxon>
        <taxon>Bacillati</taxon>
        <taxon>Bacillota</taxon>
        <taxon>Clostridia</taxon>
        <taxon>Eubacteriales</taxon>
        <taxon>Oscillospiraceae</taxon>
        <taxon>Faecalibacterium</taxon>
    </lineage>
</organism>
<dbReference type="InterPro" id="IPR013785">
    <property type="entry name" value="Aldolase_TIM"/>
</dbReference>
<evidence type="ECO:0000313" key="7">
    <source>
        <dbReference type="Proteomes" id="UP000824211"/>
    </source>
</evidence>
<dbReference type="SFLD" id="SFLDG01102">
    <property type="entry name" value="Uncharacterised_Radical_SAM_Su"/>
    <property type="match status" value="1"/>
</dbReference>
<evidence type="ECO:0000256" key="1">
    <source>
        <dbReference type="ARBA" id="ARBA00022691"/>
    </source>
</evidence>
<dbReference type="SMART" id="SM00278">
    <property type="entry name" value="HhH1"/>
    <property type="match status" value="1"/>
</dbReference>
<dbReference type="PANTHER" id="PTHR21180:SF9">
    <property type="entry name" value="TYPE II SECRETION SYSTEM PROTEIN K"/>
    <property type="match status" value="1"/>
</dbReference>
<dbReference type="NCBIfam" id="TIGR03916">
    <property type="entry name" value="rSAM_link_UDG"/>
    <property type="match status" value="1"/>
</dbReference>
<dbReference type="PANTHER" id="PTHR21180">
    <property type="entry name" value="ENDONUCLEASE/EXONUCLEASE/PHOSPHATASE FAMILY DOMAIN-CONTAINING PROTEIN 1"/>
    <property type="match status" value="1"/>
</dbReference>
<dbReference type="SFLD" id="SFLDS00029">
    <property type="entry name" value="Radical_SAM"/>
    <property type="match status" value="1"/>
</dbReference>
<dbReference type="SUPFAM" id="SSF102114">
    <property type="entry name" value="Radical SAM enzymes"/>
    <property type="match status" value="1"/>
</dbReference>
<keyword evidence="1" id="KW-0949">S-adenosyl-L-methionine</keyword>